<feature type="compositionally biased region" description="Polar residues" evidence="7">
    <location>
        <begin position="690"/>
        <end position="701"/>
    </location>
</feature>
<evidence type="ECO:0000259" key="9">
    <source>
        <dbReference type="Pfam" id="PF00955"/>
    </source>
</evidence>
<dbReference type="GO" id="GO:0005886">
    <property type="term" value="C:plasma membrane"/>
    <property type="evidence" value="ECO:0007669"/>
    <property type="project" value="TreeGrafter"/>
</dbReference>
<dbReference type="Proteomes" id="UP000294847">
    <property type="component" value="Chromosome 3"/>
</dbReference>
<evidence type="ECO:0000256" key="7">
    <source>
        <dbReference type="SAM" id="MobiDB-lite"/>
    </source>
</evidence>
<evidence type="ECO:0000256" key="8">
    <source>
        <dbReference type="SAM" id="Phobius"/>
    </source>
</evidence>
<feature type="domain" description="Bicarbonate transporter-like transmembrane" evidence="9">
    <location>
        <begin position="88"/>
        <end position="255"/>
    </location>
</feature>
<dbReference type="GO" id="GO:0006820">
    <property type="term" value="P:monoatomic anion transport"/>
    <property type="evidence" value="ECO:0007669"/>
    <property type="project" value="InterPro"/>
</dbReference>
<dbReference type="GO" id="GO:0080139">
    <property type="term" value="F:borate efflux transmembrane transporter activity"/>
    <property type="evidence" value="ECO:0007669"/>
    <property type="project" value="TreeGrafter"/>
</dbReference>
<dbReference type="Pfam" id="PF00955">
    <property type="entry name" value="HCO3_cotransp"/>
    <property type="match status" value="2"/>
</dbReference>
<evidence type="ECO:0000256" key="2">
    <source>
        <dbReference type="ARBA" id="ARBA00010993"/>
    </source>
</evidence>
<dbReference type="InterPro" id="IPR003020">
    <property type="entry name" value="HCO3_transpt_euk"/>
</dbReference>
<feature type="region of interest" description="Disordered" evidence="7">
    <location>
        <begin position="593"/>
        <end position="701"/>
    </location>
</feature>
<feature type="compositionally biased region" description="Basic and acidic residues" evidence="7">
    <location>
        <begin position="643"/>
        <end position="655"/>
    </location>
</feature>
<reference evidence="10 11" key="1">
    <citation type="journal article" date="2019" name="Mol. Biol. Evol.">
        <title>Blast fungal genomes show frequent chromosomal changes, gene gains and losses, and effector gene turnover.</title>
        <authorList>
            <person name="Gomez Luciano L.B."/>
            <person name="Jason Tsai I."/>
            <person name="Chuma I."/>
            <person name="Tosa Y."/>
            <person name="Chen Y.H."/>
            <person name="Li J.Y."/>
            <person name="Li M.Y."/>
            <person name="Jade Lu M.Y."/>
            <person name="Nakayashiki H."/>
            <person name="Li W.H."/>
        </authorList>
    </citation>
    <scope>NUCLEOTIDE SEQUENCE [LARGE SCALE GENOMIC DNA]</scope>
    <source>
        <strain evidence="10">MZ5-1-6</strain>
    </source>
</reference>
<keyword evidence="6 8" id="KW-0472">Membrane</keyword>
<feature type="transmembrane region" description="Helical" evidence="8">
    <location>
        <begin position="552"/>
        <end position="569"/>
    </location>
</feature>
<evidence type="ECO:0000256" key="5">
    <source>
        <dbReference type="ARBA" id="ARBA00022989"/>
    </source>
</evidence>
<evidence type="ECO:0000256" key="3">
    <source>
        <dbReference type="ARBA" id="ARBA00022554"/>
    </source>
</evidence>
<feature type="transmembrane region" description="Helical" evidence="8">
    <location>
        <begin position="120"/>
        <end position="138"/>
    </location>
</feature>
<protein>
    <recommendedName>
        <fullName evidence="9">Bicarbonate transporter-like transmembrane domain-containing protein</fullName>
    </recommendedName>
</protein>
<feature type="transmembrane region" description="Helical" evidence="8">
    <location>
        <begin position="457"/>
        <end position="478"/>
    </location>
</feature>
<dbReference type="AlphaFoldDB" id="A0A4P7N5Z0"/>
<feature type="transmembrane region" description="Helical" evidence="8">
    <location>
        <begin position="150"/>
        <end position="174"/>
    </location>
</feature>
<sequence>MTSHTSSPVTGHQGLTLPTSSMHHHQDRDGNGANTATSTAGDASQSRPSRPFRRWASSLRSSPYLHRGSSGNADESNGRSKNWWHIHLFRGMANDLRRRAPYYYSDWKDAWNYRVVPATIYMYFANILPALAFSFDMFSKTNMQYGVNEVLLASVLGAVVFAVLACQPLVIVGVTGPITVFNYTVYDIMKPTGVNYLAFMCWIGLWSLVLHWILAVTNSCNWLRYVTRFPCDIFGFYVAFIYLQKGIQVLEPLGEQEPFYLSIAIAVMFFGVAYVCDKIGHSTLFTHSVRVFLKDYGTPLTVIFFTGFVHIGRMRQVELEVLPTGIAFVPTITSRSWIVDFWNIPVGDVFLALPFAVLLTILFWFDHNVSSLIAQGTEFPLKKPAGFHWDLFLLGLTTGIAGILGLPFPNGLIPQAPFHTESLCVSEMVADEDEAGGQKGHYNLRPTHVVEQRASNLVQGLLTLVTMTGPLLIVLHLIPQAVLAGLFFVMGVQALEANGITAKILFLLRDASLTPAGHPLKRIPRRAALWSFVAVELVGFGATFAITQSVAAVGFPVFILALIPVRALLLPRWFTPLELALLDGPTASPFTMESVGGSYGGGGESDATGAVPQDDDAGSDAAAHASLRGGGGVLMSPTAGAVEGDRRRSGEDLAERGAAPPSASSAVHGQSRGEGGDGSIEMRRIGVNRRAQSTRVGSGEQ</sequence>
<dbReference type="PANTHER" id="PTHR11453:SF82">
    <property type="entry name" value="BORON TRANSPORTER 1"/>
    <property type="match status" value="1"/>
</dbReference>
<feature type="transmembrane region" description="Helical" evidence="8">
    <location>
        <begin position="527"/>
        <end position="546"/>
    </location>
</feature>
<dbReference type="Gene3D" id="1.10.287.570">
    <property type="entry name" value="Helical hairpin bin"/>
    <property type="match status" value="1"/>
</dbReference>
<feature type="transmembrane region" description="Helical" evidence="8">
    <location>
        <begin position="194"/>
        <end position="217"/>
    </location>
</feature>
<feature type="transmembrane region" description="Helical" evidence="8">
    <location>
        <begin position="484"/>
        <end position="506"/>
    </location>
</feature>
<feature type="domain" description="Bicarbonate transporter-like transmembrane" evidence="9">
    <location>
        <begin position="258"/>
        <end position="584"/>
    </location>
</feature>
<dbReference type="VEuPathDB" id="FungiDB:M_BR32_EuGene_00119821"/>
<proteinExistence type="inferred from homology"/>
<dbReference type="GO" id="GO:0050801">
    <property type="term" value="P:monoatomic ion homeostasis"/>
    <property type="evidence" value="ECO:0007669"/>
    <property type="project" value="TreeGrafter"/>
</dbReference>
<name>A0A4P7N5Z0_PYROR</name>
<feature type="compositionally biased region" description="Polar residues" evidence="7">
    <location>
        <begin position="32"/>
        <end position="48"/>
    </location>
</feature>
<dbReference type="GO" id="GO:0005452">
    <property type="term" value="F:solute:inorganic anion antiporter activity"/>
    <property type="evidence" value="ECO:0007669"/>
    <property type="project" value="InterPro"/>
</dbReference>
<keyword evidence="3" id="KW-0926">Vacuole</keyword>
<feature type="transmembrane region" description="Helical" evidence="8">
    <location>
        <begin position="341"/>
        <end position="365"/>
    </location>
</feature>
<dbReference type="FunFam" id="1.10.287.570:FF:000003">
    <property type="entry name" value="Anion exchange family protein"/>
    <property type="match status" value="1"/>
</dbReference>
<comment type="subcellular location">
    <subcellularLocation>
        <location evidence="1">Vacuole membrane</location>
        <topology evidence="1">Multi-pass membrane protein</topology>
    </subcellularLocation>
</comment>
<dbReference type="GO" id="GO:0005774">
    <property type="term" value="C:vacuolar membrane"/>
    <property type="evidence" value="ECO:0007669"/>
    <property type="project" value="UniProtKB-SubCell"/>
</dbReference>
<evidence type="ECO:0000256" key="6">
    <source>
        <dbReference type="ARBA" id="ARBA00023136"/>
    </source>
</evidence>
<keyword evidence="5 8" id="KW-1133">Transmembrane helix</keyword>
<accession>A0A4P7N5Z0</accession>
<evidence type="ECO:0000313" key="11">
    <source>
        <dbReference type="Proteomes" id="UP000294847"/>
    </source>
</evidence>
<comment type="similarity">
    <text evidence="2">Belongs to the anion exchanger (TC 2.A.31) family.</text>
</comment>
<evidence type="ECO:0000313" key="10">
    <source>
        <dbReference type="EMBL" id="QBZ57987.1"/>
    </source>
</evidence>
<feature type="transmembrane region" description="Helical" evidence="8">
    <location>
        <begin position="385"/>
        <end position="406"/>
    </location>
</feature>
<evidence type="ECO:0000256" key="4">
    <source>
        <dbReference type="ARBA" id="ARBA00022692"/>
    </source>
</evidence>
<keyword evidence="4 8" id="KW-0812">Transmembrane</keyword>
<gene>
    <name evidence="10" type="ORF">PoMZ_02925</name>
</gene>
<dbReference type="InterPro" id="IPR011531">
    <property type="entry name" value="HCO3_transpt-like_TM_dom"/>
</dbReference>
<organism evidence="10 11">
    <name type="scientific">Pyricularia oryzae</name>
    <name type="common">Rice blast fungus</name>
    <name type="synonym">Magnaporthe oryzae</name>
    <dbReference type="NCBI Taxonomy" id="318829"/>
    <lineage>
        <taxon>Eukaryota</taxon>
        <taxon>Fungi</taxon>
        <taxon>Dikarya</taxon>
        <taxon>Ascomycota</taxon>
        <taxon>Pezizomycotina</taxon>
        <taxon>Sordariomycetes</taxon>
        <taxon>Sordariomycetidae</taxon>
        <taxon>Magnaporthales</taxon>
        <taxon>Pyriculariaceae</taxon>
        <taxon>Pyricularia</taxon>
    </lineage>
</organism>
<feature type="compositionally biased region" description="Polar residues" evidence="7">
    <location>
        <begin position="1"/>
        <end position="10"/>
    </location>
</feature>
<dbReference type="GO" id="GO:0000324">
    <property type="term" value="C:fungal-type vacuole"/>
    <property type="evidence" value="ECO:0007669"/>
    <property type="project" value="TreeGrafter"/>
</dbReference>
<dbReference type="PANTHER" id="PTHR11453">
    <property type="entry name" value="ANION EXCHANGE PROTEIN"/>
    <property type="match status" value="1"/>
</dbReference>
<feature type="transmembrane region" description="Helical" evidence="8">
    <location>
        <begin position="259"/>
        <end position="276"/>
    </location>
</feature>
<evidence type="ECO:0000256" key="1">
    <source>
        <dbReference type="ARBA" id="ARBA00004128"/>
    </source>
</evidence>
<dbReference type="EMBL" id="CP034206">
    <property type="protein sequence ID" value="QBZ57987.1"/>
    <property type="molecule type" value="Genomic_DNA"/>
</dbReference>
<feature type="region of interest" description="Disordered" evidence="7">
    <location>
        <begin position="1"/>
        <end position="52"/>
    </location>
</feature>